<keyword evidence="2" id="KW-0808">Transferase</keyword>
<dbReference type="Proteomes" id="UP000229730">
    <property type="component" value="Unassembled WGS sequence"/>
</dbReference>
<dbReference type="InParanoid" id="A0A2G4YUI8"/>
<dbReference type="NCBIfam" id="TIGR03725">
    <property type="entry name" value="T6A_YeaZ"/>
    <property type="match status" value="1"/>
</dbReference>
<dbReference type="GO" id="GO:0002949">
    <property type="term" value="P:tRNA threonylcarbamoyladenosine modification"/>
    <property type="evidence" value="ECO:0007669"/>
    <property type="project" value="InterPro"/>
</dbReference>
<dbReference type="InterPro" id="IPR043129">
    <property type="entry name" value="ATPase_NBD"/>
</dbReference>
<evidence type="ECO:0000313" key="2">
    <source>
        <dbReference type="EMBL" id="PHZ86008.1"/>
    </source>
</evidence>
<proteinExistence type="predicted"/>
<sequence length="237" mass="24491">MIILALDSALSSCSAAVIKDGVLLSGVFEDRLRGQAERLLPLCQQVCTAAGVTFDQLDAIAVTRGPGTFTGVRIGLAAAKGLALALKVPLIGITTLEVVAHQAANALEPSFAGQVAVAHDARRGEVYYQSFAVANGALSAVSAPMAVPLNVVADHVNDNIKVIAGTGAGLLRDHLPEKVLSGLLFPDVQQQPTAAMIGHMAVGRFSKAGSSDTVTPLYLRAPDAIAATPITYPFQNQ</sequence>
<dbReference type="InterPro" id="IPR022496">
    <property type="entry name" value="T6A_TsaB"/>
</dbReference>
<evidence type="ECO:0000313" key="3">
    <source>
        <dbReference type="Proteomes" id="UP000229730"/>
    </source>
</evidence>
<dbReference type="PANTHER" id="PTHR11735:SF11">
    <property type="entry name" value="TRNA THREONYLCARBAMOYLADENOSINE BIOSYNTHESIS PROTEIN TSAB"/>
    <property type="match status" value="1"/>
</dbReference>
<dbReference type="PANTHER" id="PTHR11735">
    <property type="entry name" value="TRNA N6-ADENOSINE THREONYLCARBAMOYLTRANSFERASE"/>
    <property type="match status" value="1"/>
</dbReference>
<evidence type="ECO:0000259" key="1">
    <source>
        <dbReference type="Pfam" id="PF00814"/>
    </source>
</evidence>
<dbReference type="AlphaFoldDB" id="A0A2G4YUI8"/>
<protein>
    <submittedName>
        <fullName evidence="2">tRNA (Adenosine(37)-N6)-threonylcarbamoyltransferase complex dimerization subunit type 1 TsaB</fullName>
    </submittedName>
</protein>
<dbReference type="FunCoup" id="A0A2G4YUI8">
    <property type="interactions" value="386"/>
</dbReference>
<dbReference type="SUPFAM" id="SSF53067">
    <property type="entry name" value="Actin-like ATPase domain"/>
    <property type="match status" value="2"/>
</dbReference>
<dbReference type="OrthoDB" id="9809995at2"/>
<comment type="caution">
    <text evidence="2">The sequence shown here is derived from an EMBL/GenBank/DDBJ whole genome shotgun (WGS) entry which is preliminary data.</text>
</comment>
<accession>A0A2G4YUI8</accession>
<dbReference type="RefSeq" id="WP_099471592.1">
    <property type="nucleotide sequence ID" value="NZ_CP041025.1"/>
</dbReference>
<keyword evidence="3" id="KW-1185">Reference proteome</keyword>
<dbReference type="GO" id="GO:0016740">
    <property type="term" value="F:transferase activity"/>
    <property type="evidence" value="ECO:0007669"/>
    <property type="project" value="UniProtKB-KW"/>
</dbReference>
<dbReference type="GO" id="GO:0005829">
    <property type="term" value="C:cytosol"/>
    <property type="evidence" value="ECO:0007669"/>
    <property type="project" value="TreeGrafter"/>
</dbReference>
<dbReference type="Pfam" id="PF00814">
    <property type="entry name" value="TsaD"/>
    <property type="match status" value="1"/>
</dbReference>
<dbReference type="Gene3D" id="3.30.420.40">
    <property type="match status" value="2"/>
</dbReference>
<gene>
    <name evidence="2" type="primary">tsaB</name>
    <name evidence="2" type="ORF">CRD36_04870</name>
</gene>
<organism evidence="2 3">
    <name type="scientific">Paremcibacter congregatus</name>
    <dbReference type="NCBI Taxonomy" id="2043170"/>
    <lineage>
        <taxon>Bacteria</taxon>
        <taxon>Pseudomonadati</taxon>
        <taxon>Pseudomonadota</taxon>
        <taxon>Alphaproteobacteria</taxon>
        <taxon>Emcibacterales</taxon>
        <taxon>Emcibacteraceae</taxon>
        <taxon>Paremcibacter</taxon>
    </lineage>
</organism>
<dbReference type="EMBL" id="PDEM01000009">
    <property type="protein sequence ID" value="PHZ86008.1"/>
    <property type="molecule type" value="Genomic_DNA"/>
</dbReference>
<feature type="domain" description="Gcp-like" evidence="1">
    <location>
        <begin position="36"/>
        <end position="142"/>
    </location>
</feature>
<reference evidence="2 3" key="1">
    <citation type="submission" date="2017-10" db="EMBL/GenBank/DDBJ databases">
        <title>Frigbacter circumglobatus gen. nov. sp. nov., isolated from sediment cultured in situ.</title>
        <authorList>
            <person name="Zhao Z."/>
        </authorList>
    </citation>
    <scope>NUCLEOTIDE SEQUENCE [LARGE SCALE GENOMIC DNA]</scope>
    <source>
        <strain evidence="2 3">ZYL</strain>
    </source>
</reference>
<dbReference type="InterPro" id="IPR000905">
    <property type="entry name" value="Gcp-like_dom"/>
</dbReference>
<name>A0A2G4YUI8_9PROT</name>